<sequence>MKKATIVLIQLAIATLPLAGCNAQTGKKPGQMQEGKYIADYSIAKESVLRPIPKEYIGLARTTLHVAYQHSSHGTQVARGLFGLQDYKEGDDILFGITNHSPQPGKLDFHDYALGGYAAPGVDATDLSRNETAFIQATRNFLDDPDNAAINVVMWSWCNIAGHKPAENYIPGMDSLIAEYGTGGSKIGTGEGKRKNEVTFIFMTGHANVDDNAGALKPKNQAELIVNNCIKKKQYCLDYYSIDTHDMSGKYWEGTGDDGNSAAYNGNFYLDWQNAHKKGADWFENKNAPGGKVVFGAHNSQHITANRKAYAMWWILARIAGWDGN</sequence>
<dbReference type="AlphaFoldDB" id="A0A3B0U2M6"/>
<organism evidence="1">
    <name type="scientific">hydrothermal vent metagenome</name>
    <dbReference type="NCBI Taxonomy" id="652676"/>
    <lineage>
        <taxon>unclassified sequences</taxon>
        <taxon>metagenomes</taxon>
        <taxon>ecological metagenomes</taxon>
    </lineage>
</organism>
<protein>
    <submittedName>
        <fullName evidence="1">Uncharacterized protein</fullName>
    </submittedName>
</protein>
<name>A0A3B0U2M6_9ZZZZ</name>
<gene>
    <name evidence="1" type="ORF">MNBD_BACTEROID01-1886</name>
</gene>
<accession>A0A3B0U2M6</accession>
<proteinExistence type="predicted"/>
<reference evidence="1" key="1">
    <citation type="submission" date="2018-06" db="EMBL/GenBank/DDBJ databases">
        <authorList>
            <person name="Zhirakovskaya E."/>
        </authorList>
    </citation>
    <scope>NUCLEOTIDE SEQUENCE</scope>
</reference>
<evidence type="ECO:0000313" key="1">
    <source>
        <dbReference type="EMBL" id="VAW23240.1"/>
    </source>
</evidence>
<dbReference type="EMBL" id="UOEP01000189">
    <property type="protein sequence ID" value="VAW23240.1"/>
    <property type="molecule type" value="Genomic_DNA"/>
</dbReference>